<accession>A0ABW5K0H7</accession>
<dbReference type="SUPFAM" id="SSF56935">
    <property type="entry name" value="Porins"/>
    <property type="match status" value="1"/>
</dbReference>
<dbReference type="Proteomes" id="UP001597467">
    <property type="component" value="Unassembled WGS sequence"/>
</dbReference>
<evidence type="ECO:0000313" key="2">
    <source>
        <dbReference type="EMBL" id="MFD2541918.1"/>
    </source>
</evidence>
<reference evidence="3" key="1">
    <citation type="journal article" date="2019" name="Int. J. Syst. Evol. Microbiol.">
        <title>The Global Catalogue of Microorganisms (GCM) 10K type strain sequencing project: providing services to taxonomists for standard genome sequencing and annotation.</title>
        <authorList>
            <consortium name="The Broad Institute Genomics Platform"/>
            <consortium name="The Broad Institute Genome Sequencing Center for Infectious Disease"/>
            <person name="Wu L."/>
            <person name="Ma J."/>
        </authorList>
    </citation>
    <scope>NUCLEOTIDE SEQUENCE [LARGE SCALE GENOMIC DNA]</scope>
    <source>
        <strain evidence="3">KCTC 42808</strain>
    </source>
</reference>
<dbReference type="RefSeq" id="WP_379902162.1">
    <property type="nucleotide sequence ID" value="NZ_JBHULM010000009.1"/>
</dbReference>
<protein>
    <submittedName>
        <fullName evidence="2">OmpP1/FadL family transporter</fullName>
    </submittedName>
</protein>
<comment type="caution">
    <text evidence="2">The sequence shown here is derived from an EMBL/GenBank/DDBJ whole genome shotgun (WGS) entry which is preliminary data.</text>
</comment>
<sequence length="512" mass="57172">MKKGILLCIGFISMSLTQAQDITDALRYSKDDIQGTARYRALSGAFGALGGDMSAVAINPAGSSVFNDSHISFSLTNQNNKTDTKYFNGSNNATESTIDLNQIGAAFVFDINSKTSNWKKFTLGVTYNKIEDYNNDWFAYGTNNNNSIGSYFLENANGLRLDEISRFQGETYADAYSDIGYFYGNQNQQAFLGYESYILEPLTDSDDNTLYTSNIADGDFYQEHTYAATGYNGKFTINASTQYGENLYFGLNVNTHFINYERSTYLFEGNNNSGSLINEVGFQNNLKTIGSGVSFQFGGILKIEKQLRVGLTYDTPTWYTIEDETSQSIKTLSYDGIALENGSTFYDININPRVINVYEQYNLKTPGKLTGSLAYVFGTNGLISIDYSIKDYGNTKFKPASDTYFSYQNNIISESLTTASTFKIGGEYKIKQVSLRGGYRFEESPYKDEETVGDLNGYSFGLGYNFGNLKLDLTFDHYKRETNYQLYQIGLTDAANLDSKNSNVTLSLSFNL</sequence>
<feature type="chain" id="PRO_5046637137" evidence="1">
    <location>
        <begin position="20"/>
        <end position="512"/>
    </location>
</feature>
<evidence type="ECO:0000256" key="1">
    <source>
        <dbReference type="SAM" id="SignalP"/>
    </source>
</evidence>
<keyword evidence="3" id="KW-1185">Reference proteome</keyword>
<feature type="signal peptide" evidence="1">
    <location>
        <begin position="1"/>
        <end position="19"/>
    </location>
</feature>
<proteinExistence type="predicted"/>
<dbReference type="EMBL" id="JBHULM010000009">
    <property type="protein sequence ID" value="MFD2541918.1"/>
    <property type="molecule type" value="Genomic_DNA"/>
</dbReference>
<organism evidence="2 3">
    <name type="scientific">Lacinutrix gracilariae</name>
    <dbReference type="NCBI Taxonomy" id="1747198"/>
    <lineage>
        <taxon>Bacteria</taxon>
        <taxon>Pseudomonadati</taxon>
        <taxon>Bacteroidota</taxon>
        <taxon>Flavobacteriia</taxon>
        <taxon>Flavobacteriales</taxon>
        <taxon>Flavobacteriaceae</taxon>
        <taxon>Lacinutrix</taxon>
    </lineage>
</organism>
<keyword evidence="1" id="KW-0732">Signal</keyword>
<name>A0ABW5K0H7_9FLAO</name>
<gene>
    <name evidence="2" type="ORF">ACFSSB_06250</name>
</gene>
<evidence type="ECO:0000313" key="3">
    <source>
        <dbReference type="Proteomes" id="UP001597467"/>
    </source>
</evidence>
<dbReference type="Gene3D" id="2.40.160.60">
    <property type="entry name" value="Outer membrane protein transport protein (OMPP1/FadL/TodX)"/>
    <property type="match status" value="1"/>
</dbReference>